<dbReference type="PROSITE" id="PS00211">
    <property type="entry name" value="ABC_TRANSPORTER_1"/>
    <property type="match status" value="1"/>
</dbReference>
<evidence type="ECO:0000256" key="1">
    <source>
        <dbReference type="ARBA" id="ARBA00022741"/>
    </source>
</evidence>
<sequence>MAGAPPKAAPPERERGLRAERVSRPAGGRLVVDGVSLAPRPGETVGLLGPNGSGKSTLLRLLSGVLAPSSGVVVLDGRPLARTPRRAAARRVAVVEQHAEARTELTVRDVVALGRIPHRRAWTPASAADAAAVAAALEATGLAGLADRSWQTLSGGERQRAQIARALAQEPGELLLDEPTNHLDIQYQLDLMELVVGLPVTTVIAMHDLNLAAMYCDRLLVLRGGRAVAGGTPGEVLTPALIGEVYGVRAEVDEGPGHPVVRFLRRTPAPPRSPDGPLPPGGPRDAAPPERPPSANTDGPDEPQPTTPWGGIRP</sequence>
<dbReference type="InterPro" id="IPR027417">
    <property type="entry name" value="P-loop_NTPase"/>
</dbReference>
<proteinExistence type="predicted"/>
<keyword evidence="1" id="KW-0547">Nucleotide-binding</keyword>
<feature type="compositionally biased region" description="Pro residues" evidence="3">
    <location>
        <begin position="268"/>
        <end position="282"/>
    </location>
</feature>
<dbReference type="GO" id="GO:0005524">
    <property type="term" value="F:ATP binding"/>
    <property type="evidence" value="ECO:0007669"/>
    <property type="project" value="UniProtKB-KW"/>
</dbReference>
<dbReference type="PROSITE" id="PS50893">
    <property type="entry name" value="ABC_TRANSPORTER_2"/>
    <property type="match status" value="1"/>
</dbReference>
<name>A0ABX8BYS7_9ACTN</name>
<protein>
    <submittedName>
        <fullName evidence="5">ABC transporter ATP-binding protein</fullName>
    </submittedName>
</protein>
<dbReference type="PANTHER" id="PTHR42794">
    <property type="entry name" value="HEMIN IMPORT ATP-BINDING PROTEIN HMUV"/>
    <property type="match status" value="1"/>
</dbReference>
<gene>
    <name evidence="5" type="ORF">KGD84_13900</name>
</gene>
<dbReference type="CDD" id="cd03214">
    <property type="entry name" value="ABC_Iron-Siderophores_B12_Hemin"/>
    <property type="match status" value="1"/>
</dbReference>
<feature type="domain" description="ABC transporter" evidence="4">
    <location>
        <begin position="17"/>
        <end position="249"/>
    </location>
</feature>
<evidence type="ECO:0000256" key="3">
    <source>
        <dbReference type="SAM" id="MobiDB-lite"/>
    </source>
</evidence>
<dbReference type="Proteomes" id="UP000676079">
    <property type="component" value="Chromosome"/>
</dbReference>
<accession>A0ABX8BYS7</accession>
<keyword evidence="2 5" id="KW-0067">ATP-binding</keyword>
<dbReference type="InterPro" id="IPR003593">
    <property type="entry name" value="AAA+_ATPase"/>
</dbReference>
<dbReference type="EMBL" id="CP074133">
    <property type="protein sequence ID" value="QUX25948.1"/>
    <property type="molecule type" value="Genomic_DNA"/>
</dbReference>
<dbReference type="PANTHER" id="PTHR42794:SF2">
    <property type="entry name" value="ABC TRANSPORTER ATP-BINDING PROTEIN"/>
    <property type="match status" value="1"/>
</dbReference>
<evidence type="ECO:0000256" key="2">
    <source>
        <dbReference type="ARBA" id="ARBA00022840"/>
    </source>
</evidence>
<organism evidence="5 6">
    <name type="scientific">Nocardiopsis changdeensis</name>
    <dbReference type="NCBI Taxonomy" id="2831969"/>
    <lineage>
        <taxon>Bacteria</taxon>
        <taxon>Bacillati</taxon>
        <taxon>Actinomycetota</taxon>
        <taxon>Actinomycetes</taxon>
        <taxon>Streptosporangiales</taxon>
        <taxon>Nocardiopsidaceae</taxon>
        <taxon>Nocardiopsis</taxon>
    </lineage>
</organism>
<dbReference type="Gene3D" id="3.40.50.300">
    <property type="entry name" value="P-loop containing nucleotide triphosphate hydrolases"/>
    <property type="match status" value="1"/>
</dbReference>
<feature type="compositionally biased region" description="Basic and acidic residues" evidence="3">
    <location>
        <begin position="10"/>
        <end position="23"/>
    </location>
</feature>
<keyword evidence="6" id="KW-1185">Reference proteome</keyword>
<dbReference type="SMART" id="SM00382">
    <property type="entry name" value="AAA"/>
    <property type="match status" value="1"/>
</dbReference>
<dbReference type="Pfam" id="PF00005">
    <property type="entry name" value="ABC_tran"/>
    <property type="match status" value="1"/>
</dbReference>
<dbReference type="SUPFAM" id="SSF52540">
    <property type="entry name" value="P-loop containing nucleoside triphosphate hydrolases"/>
    <property type="match status" value="1"/>
</dbReference>
<dbReference type="InterPro" id="IPR017871">
    <property type="entry name" value="ABC_transporter-like_CS"/>
</dbReference>
<evidence type="ECO:0000259" key="4">
    <source>
        <dbReference type="PROSITE" id="PS50893"/>
    </source>
</evidence>
<feature type="region of interest" description="Disordered" evidence="3">
    <location>
        <begin position="260"/>
        <end position="314"/>
    </location>
</feature>
<evidence type="ECO:0000313" key="6">
    <source>
        <dbReference type="Proteomes" id="UP000676079"/>
    </source>
</evidence>
<dbReference type="InterPro" id="IPR003439">
    <property type="entry name" value="ABC_transporter-like_ATP-bd"/>
</dbReference>
<evidence type="ECO:0000313" key="5">
    <source>
        <dbReference type="EMBL" id="QUX25948.1"/>
    </source>
</evidence>
<reference evidence="5 6" key="1">
    <citation type="submission" date="2021-05" db="EMBL/GenBank/DDBJ databases">
        <title>Direct Submission.</title>
        <authorList>
            <person name="Li K."/>
            <person name="Gao J."/>
        </authorList>
    </citation>
    <scope>NUCLEOTIDE SEQUENCE [LARGE SCALE GENOMIC DNA]</scope>
    <source>
        <strain evidence="5 6">Mg02</strain>
    </source>
</reference>
<feature type="region of interest" description="Disordered" evidence="3">
    <location>
        <begin position="1"/>
        <end position="23"/>
    </location>
</feature>
<dbReference type="RefSeq" id="WP_220565729.1">
    <property type="nucleotide sequence ID" value="NZ_CP074133.1"/>
</dbReference>